<dbReference type="SUPFAM" id="SSF51735">
    <property type="entry name" value="NAD(P)-binding Rossmann-fold domains"/>
    <property type="match status" value="1"/>
</dbReference>
<keyword evidence="2" id="KW-0560">Oxidoreductase</keyword>
<proteinExistence type="inferred from homology"/>
<accession>A0A2T2NTB1</accession>
<name>A0A2T2NTB1_CORCC</name>
<dbReference type="Gene3D" id="3.40.50.720">
    <property type="entry name" value="NAD(P)-binding Rossmann-like Domain"/>
    <property type="match status" value="1"/>
</dbReference>
<organism evidence="4 5">
    <name type="scientific">Corynespora cassiicola Philippines</name>
    <dbReference type="NCBI Taxonomy" id="1448308"/>
    <lineage>
        <taxon>Eukaryota</taxon>
        <taxon>Fungi</taxon>
        <taxon>Dikarya</taxon>
        <taxon>Ascomycota</taxon>
        <taxon>Pezizomycotina</taxon>
        <taxon>Dothideomycetes</taxon>
        <taxon>Pleosporomycetidae</taxon>
        <taxon>Pleosporales</taxon>
        <taxon>Corynesporascaceae</taxon>
        <taxon>Corynespora</taxon>
    </lineage>
</organism>
<comment type="similarity">
    <text evidence="1 3">Belongs to the short-chain dehydrogenases/reductases (SDR) family.</text>
</comment>
<evidence type="ECO:0000313" key="4">
    <source>
        <dbReference type="EMBL" id="PSN68624.1"/>
    </source>
</evidence>
<dbReference type="InterPro" id="IPR036291">
    <property type="entry name" value="NAD(P)-bd_dom_sf"/>
</dbReference>
<dbReference type="OrthoDB" id="1274115at2759"/>
<dbReference type="InterPro" id="IPR051911">
    <property type="entry name" value="SDR_oxidoreductase"/>
</dbReference>
<dbReference type="InterPro" id="IPR002347">
    <property type="entry name" value="SDR_fam"/>
</dbReference>
<dbReference type="Pfam" id="PF00106">
    <property type="entry name" value="adh_short"/>
    <property type="match status" value="1"/>
</dbReference>
<evidence type="ECO:0000256" key="2">
    <source>
        <dbReference type="ARBA" id="ARBA00023002"/>
    </source>
</evidence>
<evidence type="ECO:0000256" key="1">
    <source>
        <dbReference type="ARBA" id="ARBA00006484"/>
    </source>
</evidence>
<dbReference type="STRING" id="1448308.A0A2T2NTB1"/>
<keyword evidence="5" id="KW-1185">Reference proteome</keyword>
<protein>
    <submittedName>
        <fullName evidence="4">NAD(P)-binding protein</fullName>
    </submittedName>
</protein>
<dbReference type="CDD" id="cd05374">
    <property type="entry name" value="17beta-HSD-like_SDR_c"/>
    <property type="match status" value="1"/>
</dbReference>
<dbReference type="Proteomes" id="UP000240883">
    <property type="component" value="Unassembled WGS sequence"/>
</dbReference>
<gene>
    <name evidence="4" type="ORF">BS50DRAFT_548935</name>
</gene>
<dbReference type="PRINTS" id="PR00080">
    <property type="entry name" value="SDRFAMILY"/>
</dbReference>
<evidence type="ECO:0000313" key="5">
    <source>
        <dbReference type="Proteomes" id="UP000240883"/>
    </source>
</evidence>
<dbReference type="AlphaFoldDB" id="A0A2T2NTB1"/>
<dbReference type="EMBL" id="KZ678133">
    <property type="protein sequence ID" value="PSN68624.1"/>
    <property type="molecule type" value="Genomic_DNA"/>
</dbReference>
<dbReference type="PRINTS" id="PR00081">
    <property type="entry name" value="GDHRDH"/>
</dbReference>
<reference evidence="4 5" key="1">
    <citation type="journal article" date="2018" name="Front. Microbiol.">
        <title>Genome-Wide Analysis of Corynespora cassiicola Leaf Fall Disease Putative Effectors.</title>
        <authorList>
            <person name="Lopez D."/>
            <person name="Ribeiro S."/>
            <person name="Label P."/>
            <person name="Fumanal B."/>
            <person name="Venisse J.S."/>
            <person name="Kohler A."/>
            <person name="de Oliveira R.R."/>
            <person name="Labutti K."/>
            <person name="Lipzen A."/>
            <person name="Lail K."/>
            <person name="Bauer D."/>
            <person name="Ohm R.A."/>
            <person name="Barry K.W."/>
            <person name="Spatafora J."/>
            <person name="Grigoriev I.V."/>
            <person name="Martin F.M."/>
            <person name="Pujade-Renaud V."/>
        </authorList>
    </citation>
    <scope>NUCLEOTIDE SEQUENCE [LARGE SCALE GENOMIC DNA]</scope>
    <source>
        <strain evidence="4 5">Philippines</strain>
    </source>
</reference>
<dbReference type="PANTHER" id="PTHR43976">
    <property type="entry name" value="SHORT CHAIN DEHYDROGENASE"/>
    <property type="match status" value="1"/>
</dbReference>
<dbReference type="GO" id="GO:0016491">
    <property type="term" value="F:oxidoreductase activity"/>
    <property type="evidence" value="ECO:0007669"/>
    <property type="project" value="UniProtKB-KW"/>
</dbReference>
<dbReference type="PANTHER" id="PTHR43976:SF16">
    <property type="entry name" value="SHORT-CHAIN DEHYDROGENASE_REDUCTASE FAMILY PROTEIN"/>
    <property type="match status" value="1"/>
</dbReference>
<evidence type="ECO:0000256" key="3">
    <source>
        <dbReference type="RuleBase" id="RU000363"/>
    </source>
</evidence>
<sequence length="311" mass="34691">MEQADASQMSAQSWVWLVTGCSSGLGRHLVGAILARGDRVIATARRHQDLDYLSDLEGSKERVHRVTLDVTEPYDQVRTKLEKAADHFGSIDVLVNNAGFVLSGVWEETSDEELHRQFETNFFGAIRVTRCVLPYMRSARSGVILFMGSISGWYGVGAGGPYSASKFAIEGAAECLSKETSHLGIRTHVLVLGQFRTDILKQDRKSGILHPTEICDYHGIKNEMDKRHTQTNGKQPGDPRIAAERIVDLARLEDFSEEKKSSLPLRIPLGSDALEIIRLKCHQTLESLGPWEHFAQSTDFTYSVNISSYLR</sequence>